<organism evidence="2 3">
    <name type="scientific">Rhizoclosmatium globosum</name>
    <dbReference type="NCBI Taxonomy" id="329046"/>
    <lineage>
        <taxon>Eukaryota</taxon>
        <taxon>Fungi</taxon>
        <taxon>Fungi incertae sedis</taxon>
        <taxon>Chytridiomycota</taxon>
        <taxon>Chytridiomycota incertae sedis</taxon>
        <taxon>Chytridiomycetes</taxon>
        <taxon>Chytridiales</taxon>
        <taxon>Chytriomycetaceae</taxon>
        <taxon>Rhizoclosmatium</taxon>
    </lineage>
</organism>
<proteinExistence type="predicted"/>
<feature type="compositionally biased region" description="Polar residues" evidence="1">
    <location>
        <begin position="89"/>
        <end position="108"/>
    </location>
</feature>
<reference evidence="2 3" key="1">
    <citation type="submission" date="2016-07" db="EMBL/GenBank/DDBJ databases">
        <title>Pervasive Adenine N6-methylation of Active Genes in Fungi.</title>
        <authorList>
            <consortium name="DOE Joint Genome Institute"/>
            <person name="Mondo S.J."/>
            <person name="Dannebaum R.O."/>
            <person name="Kuo R.C."/>
            <person name="Labutti K."/>
            <person name="Haridas S."/>
            <person name="Kuo A."/>
            <person name="Salamov A."/>
            <person name="Ahrendt S.R."/>
            <person name="Lipzen A."/>
            <person name="Sullivan W."/>
            <person name="Andreopoulos W.B."/>
            <person name="Clum A."/>
            <person name="Lindquist E."/>
            <person name="Daum C."/>
            <person name="Ramamoorthy G.K."/>
            <person name="Gryganskyi A."/>
            <person name="Culley D."/>
            <person name="Magnuson J.K."/>
            <person name="James T.Y."/>
            <person name="O'Malley M.A."/>
            <person name="Stajich J.E."/>
            <person name="Spatafora J.W."/>
            <person name="Visel A."/>
            <person name="Grigoriev I.V."/>
        </authorList>
    </citation>
    <scope>NUCLEOTIDE SEQUENCE [LARGE SCALE GENOMIC DNA]</scope>
    <source>
        <strain evidence="2 3">JEL800</strain>
    </source>
</reference>
<dbReference type="AlphaFoldDB" id="A0A1Y2CVC3"/>
<keyword evidence="3" id="KW-1185">Reference proteome</keyword>
<dbReference type="OrthoDB" id="10645903at2759"/>
<feature type="compositionally biased region" description="Basic and acidic residues" evidence="1">
    <location>
        <begin position="45"/>
        <end position="57"/>
    </location>
</feature>
<gene>
    <name evidence="2" type="ORF">BCR33DRAFT_494763</name>
</gene>
<sequence>MESSVAEGVATGHLNPYTLKPYSLDDGFVYDDESDIPKPTQIKNRPPEKSLQEHKLPQDLSNSSKLLVSSANLARATKVVETSRKSHFFPTSSQSTPELSQPKLSSSPPDLLENVCPTATPEWFSGASSQPSVQFTDSQLSKFMYSSQSITDGFSYHQSSIRLATTISHQTFSKPAESNKYEEEKNSENLDGIQLFGSMAEYSDTEVVAGVLSQNFQSATCDKEFDASNASVVNDQSQNENAGPSLSQPSQNEENPKVQYMEWNHSTPPAHSSQTQRHVNKAVESAVNRLGLFRVNSNEKNLYSSVLKNLPLLLLGP</sequence>
<dbReference type="EMBL" id="MCGO01000006">
    <property type="protein sequence ID" value="ORY50764.1"/>
    <property type="molecule type" value="Genomic_DNA"/>
</dbReference>
<dbReference type="Proteomes" id="UP000193642">
    <property type="component" value="Unassembled WGS sequence"/>
</dbReference>
<feature type="region of interest" description="Disordered" evidence="1">
    <location>
        <begin position="84"/>
        <end position="109"/>
    </location>
</feature>
<protein>
    <submittedName>
        <fullName evidence="2">Uncharacterized protein</fullName>
    </submittedName>
</protein>
<comment type="caution">
    <text evidence="2">The sequence shown here is derived from an EMBL/GenBank/DDBJ whole genome shotgun (WGS) entry which is preliminary data.</text>
</comment>
<accession>A0A1Y2CVC3</accession>
<evidence type="ECO:0000313" key="3">
    <source>
        <dbReference type="Proteomes" id="UP000193642"/>
    </source>
</evidence>
<name>A0A1Y2CVC3_9FUNG</name>
<evidence type="ECO:0000313" key="2">
    <source>
        <dbReference type="EMBL" id="ORY50764.1"/>
    </source>
</evidence>
<feature type="region of interest" description="Disordered" evidence="1">
    <location>
        <begin position="235"/>
        <end position="255"/>
    </location>
</feature>
<feature type="region of interest" description="Disordered" evidence="1">
    <location>
        <begin position="1"/>
        <end position="63"/>
    </location>
</feature>
<feature type="compositionally biased region" description="Polar residues" evidence="1">
    <location>
        <begin position="235"/>
        <end position="253"/>
    </location>
</feature>
<evidence type="ECO:0000256" key="1">
    <source>
        <dbReference type="SAM" id="MobiDB-lite"/>
    </source>
</evidence>